<feature type="chain" id="PRO_5025350093" evidence="2">
    <location>
        <begin position="18"/>
        <end position="639"/>
    </location>
</feature>
<evidence type="ECO:0000256" key="2">
    <source>
        <dbReference type="SAM" id="SignalP"/>
    </source>
</evidence>
<feature type="compositionally biased region" description="Polar residues" evidence="1">
    <location>
        <begin position="215"/>
        <end position="277"/>
    </location>
</feature>
<comment type="caution">
    <text evidence="3">The sequence shown here is derived from an EMBL/GenBank/DDBJ whole genome shotgun (WGS) entry which is preliminary data.</text>
</comment>
<organism evidence="3 4">
    <name type="scientific">Bos mutus</name>
    <name type="common">wild yak</name>
    <dbReference type="NCBI Taxonomy" id="72004"/>
    <lineage>
        <taxon>Eukaryota</taxon>
        <taxon>Metazoa</taxon>
        <taxon>Chordata</taxon>
        <taxon>Craniata</taxon>
        <taxon>Vertebrata</taxon>
        <taxon>Euteleostomi</taxon>
        <taxon>Mammalia</taxon>
        <taxon>Eutheria</taxon>
        <taxon>Laurasiatheria</taxon>
        <taxon>Artiodactyla</taxon>
        <taxon>Ruminantia</taxon>
        <taxon>Pecora</taxon>
        <taxon>Bovidae</taxon>
        <taxon>Bovinae</taxon>
        <taxon>Bos</taxon>
    </lineage>
</organism>
<name>A0A6B0QPY4_9CETA</name>
<sequence>MLRQALLLSTCFALAMTYPALLQEFIADLESTIDIEYTGFESTSGLESATGSTYLESTTVPADLESTTVLESTTGLESTIGLESTTGLESTAGLESIAGPTDLEATTGPTDLELTVGLELTTGPTDLELTTGLQLTTGPSDLDSTTGLESATGHTNLESITDLESTSGLELTTGPTDLESTTGLQSTTGLEAIISPTDLESTTGLESATGPIDLESTTGLESATGRTNLESVTDLESTSGLELTTGPTDLESTTGPQSTTGLQSTTSPTDLESTTHLQSTIGLESTTGLSDLTTHHDFTEDTETTTEVYLENTQTSELPANMELNTLSSKREATQGFFSSEALHDMTQEVGLGLENEADSHTCDCCSINHDFPRRSLDNYKRLSKQKQQVKKQKCNIIFDKIYSTIKSHNIFRLMVVSPERFRTCSVFQLPLLFLEDSNELFSDSCVNLHFIFFSVLLLLGLRAGGFHACTQLERLGVSFQVMSVTPNTTGNITDMDNPFAFLLSLEASSENSHMYSNIFLAKLKTHRTKTRDPQSRFRDLLRDLEHHHLDPLLVKMNKKIPVLQKARTLKQLSGDIPPLFFSFPGFYRNNAIFSHLSDIPVIIVNMENTANLKKLQSEKIPKIPTISVTSVRSTAGAL</sequence>
<reference evidence="3" key="1">
    <citation type="submission" date="2019-10" db="EMBL/GenBank/DDBJ databases">
        <title>The sequence and de novo assembly of the wild yak genome.</title>
        <authorList>
            <person name="Liu Y."/>
        </authorList>
    </citation>
    <scope>NUCLEOTIDE SEQUENCE [LARGE SCALE GENOMIC DNA]</scope>
    <source>
        <strain evidence="3">WY2019</strain>
    </source>
</reference>
<dbReference type="AlphaFoldDB" id="A0A6B0QPY4"/>
<dbReference type="Proteomes" id="UP000322234">
    <property type="component" value="Unassembled WGS sequence"/>
</dbReference>
<keyword evidence="2" id="KW-0732">Signal</keyword>
<evidence type="ECO:0000313" key="4">
    <source>
        <dbReference type="Proteomes" id="UP000322234"/>
    </source>
</evidence>
<evidence type="ECO:0000256" key="1">
    <source>
        <dbReference type="SAM" id="MobiDB-lite"/>
    </source>
</evidence>
<feature type="region of interest" description="Disordered" evidence="1">
    <location>
        <begin position="167"/>
        <end position="277"/>
    </location>
</feature>
<evidence type="ECO:0000313" key="3">
    <source>
        <dbReference type="EMBL" id="MXQ79938.1"/>
    </source>
</evidence>
<feature type="compositionally biased region" description="Polar residues" evidence="1">
    <location>
        <begin position="167"/>
        <end position="189"/>
    </location>
</feature>
<dbReference type="EMBL" id="VBQZ03000003">
    <property type="protein sequence ID" value="MXQ79938.1"/>
    <property type="molecule type" value="Genomic_DNA"/>
</dbReference>
<keyword evidence="4" id="KW-1185">Reference proteome</keyword>
<protein>
    <submittedName>
        <fullName evidence="3">Uncharacterized protein</fullName>
    </submittedName>
</protein>
<proteinExistence type="predicted"/>
<feature type="signal peptide" evidence="2">
    <location>
        <begin position="1"/>
        <end position="17"/>
    </location>
</feature>
<gene>
    <name evidence="3" type="ORF">E5288_WYG013581</name>
</gene>
<accession>A0A6B0QPY4</accession>